<dbReference type="Pfam" id="PF13505">
    <property type="entry name" value="OMP_b-brl"/>
    <property type="match status" value="1"/>
</dbReference>
<evidence type="ECO:0000256" key="2">
    <source>
        <dbReference type="SAM" id="SignalP"/>
    </source>
</evidence>
<evidence type="ECO:0000313" key="4">
    <source>
        <dbReference type="EMBL" id="ASK79389.1"/>
    </source>
</evidence>
<name>A0A220VGD8_9GAMM</name>
<dbReference type="RefSeq" id="WP_089074297.1">
    <property type="nucleotide sequence ID" value="NZ_CBCSAM010000004.1"/>
</dbReference>
<dbReference type="EMBL" id="CP022356">
    <property type="protein sequence ID" value="ASK79389.1"/>
    <property type="molecule type" value="Genomic_DNA"/>
</dbReference>
<dbReference type="SUPFAM" id="SSF56925">
    <property type="entry name" value="OMPA-like"/>
    <property type="match status" value="1"/>
</dbReference>
<dbReference type="Proteomes" id="UP000242175">
    <property type="component" value="Chromosome small"/>
</dbReference>
<gene>
    <name evidence="4" type="ORF">CF386_10030</name>
</gene>
<dbReference type="InterPro" id="IPR011250">
    <property type="entry name" value="OMP/PagP_B-barrel"/>
</dbReference>
<feature type="signal peptide" evidence="2">
    <location>
        <begin position="1"/>
        <end position="21"/>
    </location>
</feature>
<dbReference type="InterPro" id="IPR027385">
    <property type="entry name" value="Beta-barrel_OMP"/>
</dbReference>
<evidence type="ECO:0000256" key="1">
    <source>
        <dbReference type="ARBA" id="ARBA00022729"/>
    </source>
</evidence>
<feature type="chain" id="PRO_5012103721" description="Outer membrane protein beta-barrel domain-containing protein" evidence="2">
    <location>
        <begin position="22"/>
        <end position="221"/>
    </location>
</feature>
<protein>
    <recommendedName>
        <fullName evidence="3">Outer membrane protein beta-barrel domain-containing protein</fullName>
    </recommendedName>
</protein>
<dbReference type="Gene3D" id="2.40.160.20">
    <property type="match status" value="1"/>
</dbReference>
<dbReference type="OrthoDB" id="9782229at2"/>
<accession>A0A220VGD8</accession>
<reference evidence="4 5" key="1">
    <citation type="journal article" date="2016" name="Int. J. Syst. Evol. Microbiol.">
        <title>Paraphotobacterium marinum gen. nov., sp. nov., a member of the family Vibrionaceae, isolated from surface seawater.</title>
        <authorList>
            <person name="Huang Z."/>
            <person name="Dong C."/>
            <person name="Shao Z."/>
        </authorList>
    </citation>
    <scope>NUCLEOTIDE SEQUENCE [LARGE SCALE GENOMIC DNA]</scope>
    <source>
        <strain evidence="4 5">NSCS20N07D</strain>
    </source>
</reference>
<sequence>MKKISLGLLIASALVSSSAFAFEAGPYMGVEAGYGWTSKGNASASTKQLEIWKKDNRDSASAVGGVHLGYLFPVTDFLAIGPELGWTSFFEDSKSGTFSNSVGGKTVSWNNRIDYYSALLVARVALTDSLSVYGKAGAAYVQNRLEQTGTTPDANYSSYNAHQWRPEAAVGVGFGLTDSLTMNVQYTHVFGKDGNEVYWNQDQDNNVLRTDTLTLGLDYAF</sequence>
<feature type="domain" description="Outer membrane protein beta-barrel" evidence="3">
    <location>
        <begin position="8"/>
        <end position="221"/>
    </location>
</feature>
<keyword evidence="1 2" id="KW-0732">Signal</keyword>
<organism evidence="4 5">
    <name type="scientific">Paraphotobacterium marinum</name>
    <dbReference type="NCBI Taxonomy" id="1755811"/>
    <lineage>
        <taxon>Bacteria</taxon>
        <taxon>Pseudomonadati</taxon>
        <taxon>Pseudomonadota</taxon>
        <taxon>Gammaproteobacteria</taxon>
        <taxon>Vibrionales</taxon>
        <taxon>Vibrionaceae</taxon>
        <taxon>Paraphotobacterium</taxon>
    </lineage>
</organism>
<dbReference type="AlphaFoldDB" id="A0A220VGD8"/>
<keyword evidence="5" id="KW-1185">Reference proteome</keyword>
<dbReference type="KEGG" id="pmai:CF386_10030"/>
<proteinExistence type="predicted"/>
<evidence type="ECO:0000313" key="5">
    <source>
        <dbReference type="Proteomes" id="UP000242175"/>
    </source>
</evidence>
<evidence type="ECO:0000259" key="3">
    <source>
        <dbReference type="Pfam" id="PF13505"/>
    </source>
</evidence>